<accession>A0A212TAV7</accession>
<proteinExistence type="predicted"/>
<reference evidence="2 3" key="1">
    <citation type="submission" date="2017-06" db="EMBL/GenBank/DDBJ databases">
        <authorList>
            <person name="Kim H.J."/>
            <person name="Triplett B.A."/>
        </authorList>
    </citation>
    <scope>NUCLEOTIDE SEQUENCE [LARGE SCALE GENOMIC DNA]</scope>
    <source>
        <strain evidence="2 3">MWH-VicM1</strain>
    </source>
</reference>
<dbReference type="SUPFAM" id="SSF52091">
    <property type="entry name" value="SpoIIaa-like"/>
    <property type="match status" value="1"/>
</dbReference>
<sequence>MTTQFQLPVEISHGNVEAVLAQGIAAIDTLQGENQLTINCQALSVFDSSALSVILSMRRHAQIKCVDIKLQSIPEKLASLAQVYGVADVVLV</sequence>
<name>A0A212TAV7_9BURK</name>
<dbReference type="OrthoDB" id="9156744at2"/>
<keyword evidence="3" id="KW-1185">Reference proteome</keyword>
<gene>
    <name evidence="2" type="ORF">SAMN06295916_0818</name>
</gene>
<dbReference type="Proteomes" id="UP000197215">
    <property type="component" value="Unassembled WGS sequence"/>
</dbReference>
<organism evidence="2 3">
    <name type="scientific">Polynucleobacter victoriensis</name>
    <dbReference type="NCBI Taxonomy" id="2049319"/>
    <lineage>
        <taxon>Bacteria</taxon>
        <taxon>Pseudomonadati</taxon>
        <taxon>Pseudomonadota</taxon>
        <taxon>Betaproteobacteria</taxon>
        <taxon>Burkholderiales</taxon>
        <taxon>Burkholderiaceae</taxon>
        <taxon>Polynucleobacter</taxon>
    </lineage>
</organism>
<dbReference type="EMBL" id="FYEX01000001">
    <property type="protein sequence ID" value="SNC63135.1"/>
    <property type="molecule type" value="Genomic_DNA"/>
</dbReference>
<dbReference type="Gene3D" id="3.30.750.24">
    <property type="entry name" value="STAS domain"/>
    <property type="match status" value="1"/>
</dbReference>
<dbReference type="PROSITE" id="PS50801">
    <property type="entry name" value="STAS"/>
    <property type="match status" value="1"/>
</dbReference>
<protein>
    <submittedName>
        <fullName evidence="2">Phospholipid transport system transporter-binding protein</fullName>
    </submittedName>
</protein>
<dbReference type="AlphaFoldDB" id="A0A212TAV7"/>
<evidence type="ECO:0000313" key="3">
    <source>
        <dbReference type="Proteomes" id="UP000197215"/>
    </source>
</evidence>
<dbReference type="RefSeq" id="WP_088812688.1">
    <property type="nucleotide sequence ID" value="NZ_FYEX01000001.1"/>
</dbReference>
<evidence type="ECO:0000259" key="1">
    <source>
        <dbReference type="PROSITE" id="PS50801"/>
    </source>
</evidence>
<dbReference type="InterPro" id="IPR002645">
    <property type="entry name" value="STAS_dom"/>
</dbReference>
<dbReference type="InterPro" id="IPR036513">
    <property type="entry name" value="STAS_dom_sf"/>
</dbReference>
<dbReference type="Pfam" id="PF13466">
    <property type="entry name" value="STAS_2"/>
    <property type="match status" value="1"/>
</dbReference>
<evidence type="ECO:0000313" key="2">
    <source>
        <dbReference type="EMBL" id="SNC63135.1"/>
    </source>
</evidence>
<dbReference type="InterPro" id="IPR058548">
    <property type="entry name" value="MlaB-like_STAS"/>
</dbReference>
<feature type="domain" description="STAS" evidence="1">
    <location>
        <begin position="1"/>
        <end position="92"/>
    </location>
</feature>